<sequence length="663" mass="73273">MDMERGSEADKPRNARKLLRAKLDSSIEAHRLRLQKARGLKSAKAGQLCECQKCDMTSMKPSMRCLKESTQQTKTEPKAEGGSKLKPVVSSATQGTVEKRRSSQRHVYVDKPILSSSVPPFEDTPLVERKKGGHTFIRAQEGSSAMRKHQHFAEPYKAFDITDSSVTRSNSGATNGVYAFSSDRNTSDRDTLSLRDLTAKALVDEILSSLSKRSSGRSSRSGKNGNIADEGGTYSRPMGKKPESIHVLDAYGDSHRLNKAEVEERVYSLINQLIQERLSRDKTGRSDKNAEETPKAGRGKCYGSLKCCDSYPTTNTYDVVSQLSLDATKSFSTLPSEGHSRTNFTDLHEAEDIDKYKNVVDVLLDYIVTSRSEKPKSTSSSRSEVCDVQETNEKPSATVSTEVTDSKPIEPESCRASRANGFCGVGLRGFMCCNRVEPENVEPKKEEVSKDNKVENGTKKDSVATENDKVCDKKVAPTPSSRKMTSSFTQSYPTNTYMGPAPQTMGNYMIYGQMGTQHYMTPYVVQTPYVTQGYAYNPMMYPTVNYGATASTDRAYGMPAMQQPSVRQATGPFSRTQSMKRMQQRTASLCSSTARAQTTFASAPKSFPRTYTGGMPRKPSNMYAFNTGPTTTPTRQVLGQQTGPVYRRNTGRAYLRQVQAAMI</sequence>
<evidence type="ECO:0000313" key="3">
    <source>
        <dbReference type="Proteomes" id="UP001230268"/>
    </source>
</evidence>
<dbReference type="AlphaFoldDB" id="A0AAD8PFD7"/>
<dbReference type="Proteomes" id="UP001230268">
    <property type="component" value="Unassembled WGS sequence"/>
</dbReference>
<evidence type="ECO:0000256" key="1">
    <source>
        <dbReference type="SAM" id="MobiDB-lite"/>
    </source>
</evidence>
<feature type="compositionally biased region" description="Polar residues" evidence="1">
    <location>
        <begin position="394"/>
        <end position="403"/>
    </location>
</feature>
<keyword evidence="3" id="KW-1185">Reference proteome</keyword>
<dbReference type="EMBL" id="JAVEPI010000001">
    <property type="protein sequence ID" value="KAK1444319.1"/>
    <property type="molecule type" value="Genomic_DNA"/>
</dbReference>
<comment type="caution">
    <text evidence="2">The sequence shown here is derived from an EMBL/GenBank/DDBJ whole genome shotgun (WGS) entry which is preliminary data.</text>
</comment>
<evidence type="ECO:0000313" key="2">
    <source>
        <dbReference type="EMBL" id="KAK1444319.1"/>
    </source>
</evidence>
<organism evidence="2 3">
    <name type="scientific">Babesia gibsoni</name>
    <dbReference type="NCBI Taxonomy" id="33632"/>
    <lineage>
        <taxon>Eukaryota</taxon>
        <taxon>Sar</taxon>
        <taxon>Alveolata</taxon>
        <taxon>Apicomplexa</taxon>
        <taxon>Aconoidasida</taxon>
        <taxon>Piroplasmida</taxon>
        <taxon>Babesiidae</taxon>
        <taxon>Babesia</taxon>
    </lineage>
</organism>
<proteinExistence type="predicted"/>
<reference evidence="2" key="1">
    <citation type="submission" date="2023-08" db="EMBL/GenBank/DDBJ databases">
        <title>Draft sequence of the Babesia gibsoni genome.</title>
        <authorList>
            <person name="Yamagishi J.Y."/>
            <person name="Xuan X.X."/>
        </authorList>
    </citation>
    <scope>NUCLEOTIDE SEQUENCE</scope>
    <source>
        <strain evidence="2">Azabu</strain>
    </source>
</reference>
<protein>
    <submittedName>
        <fullName evidence="2">Uncharacterized protein</fullName>
    </submittedName>
</protein>
<feature type="region of interest" description="Disordered" evidence="1">
    <location>
        <begin position="67"/>
        <end position="104"/>
    </location>
</feature>
<gene>
    <name evidence="2" type="ORF">BgAZ_102250</name>
</gene>
<name>A0AAD8PFD7_BABGI</name>
<feature type="compositionally biased region" description="Low complexity" evidence="1">
    <location>
        <begin position="210"/>
        <end position="223"/>
    </location>
</feature>
<feature type="region of interest" description="Disordered" evidence="1">
    <location>
        <begin position="210"/>
        <end position="241"/>
    </location>
</feature>
<feature type="region of interest" description="Disordered" evidence="1">
    <location>
        <begin position="371"/>
        <end position="411"/>
    </location>
</feature>
<accession>A0AAD8PFD7</accession>
<feature type="region of interest" description="Disordered" evidence="1">
    <location>
        <begin position="440"/>
        <end position="466"/>
    </location>
</feature>